<keyword evidence="5" id="KW-0547">Nucleotide-binding</keyword>
<dbReference type="Proteomes" id="UP000002209">
    <property type="component" value="Chromosome"/>
</dbReference>
<evidence type="ECO:0000256" key="1">
    <source>
        <dbReference type="ARBA" id="ARBA00000085"/>
    </source>
</evidence>
<dbReference type="Gene3D" id="2.130.10.10">
    <property type="entry name" value="YVTN repeat-like/Quinoprotein amine dehydrogenase"/>
    <property type="match status" value="3"/>
</dbReference>
<dbReference type="InterPro" id="IPR036890">
    <property type="entry name" value="HATPase_C_sf"/>
</dbReference>
<evidence type="ECO:0000256" key="8">
    <source>
        <dbReference type="ARBA" id="ARBA00023012"/>
    </source>
</evidence>
<evidence type="ECO:0000313" key="10">
    <source>
        <dbReference type="EMBL" id="BAH37881.1"/>
    </source>
</evidence>
<evidence type="ECO:0000256" key="7">
    <source>
        <dbReference type="ARBA" id="ARBA00022840"/>
    </source>
</evidence>
<evidence type="ECO:0000256" key="4">
    <source>
        <dbReference type="ARBA" id="ARBA00022679"/>
    </source>
</evidence>
<dbReference type="CDD" id="cd00082">
    <property type="entry name" value="HisKA"/>
    <property type="match status" value="1"/>
</dbReference>
<dbReference type="PANTHER" id="PTHR43065:SF10">
    <property type="entry name" value="PEROXIDE STRESS-ACTIVATED HISTIDINE KINASE MAK3"/>
    <property type="match status" value="1"/>
</dbReference>
<dbReference type="PRINTS" id="PR00344">
    <property type="entry name" value="BCTRLSENSOR"/>
</dbReference>
<name>C1A6M1_GEMAT</name>
<keyword evidence="7" id="KW-0067">ATP-binding</keyword>
<keyword evidence="11" id="KW-1185">Reference proteome</keyword>
<dbReference type="SUPFAM" id="SSF47384">
    <property type="entry name" value="Homodimeric domain of signal transducing histidine kinase"/>
    <property type="match status" value="1"/>
</dbReference>
<evidence type="ECO:0000259" key="9">
    <source>
        <dbReference type="PROSITE" id="PS50109"/>
    </source>
</evidence>
<evidence type="ECO:0000256" key="6">
    <source>
        <dbReference type="ARBA" id="ARBA00022777"/>
    </source>
</evidence>
<keyword evidence="4" id="KW-0808">Transferase</keyword>
<keyword evidence="3" id="KW-0597">Phosphoprotein</keyword>
<dbReference type="InterPro" id="IPR003661">
    <property type="entry name" value="HisK_dim/P_dom"/>
</dbReference>
<reference evidence="11" key="1">
    <citation type="submission" date="2006-03" db="EMBL/GenBank/DDBJ databases">
        <title>Complete genome sequence of Gemmatimonas aurantiaca T-27 that represents a novel phylum Gemmatimonadetes.</title>
        <authorList>
            <person name="Takasaki K."/>
            <person name="Ichikawa N."/>
            <person name="Miura H."/>
            <person name="Matsushita S."/>
            <person name="Watanabe Y."/>
            <person name="Oguchi A."/>
            <person name="Ankai A."/>
            <person name="Yashiro I."/>
            <person name="Takahashi M."/>
            <person name="Terui Y."/>
            <person name="Fukui S."/>
            <person name="Yokoyama H."/>
            <person name="Tanikawa S."/>
            <person name="Hanada S."/>
            <person name="Kamagata Y."/>
            <person name="Fujita N."/>
        </authorList>
    </citation>
    <scope>NUCLEOTIDE SEQUENCE [LARGE SCALE GENOMIC DNA]</scope>
    <source>
        <strain evidence="11">T-27 / DSM 14586 / JCM 11422 / NBRC 100505</strain>
    </source>
</reference>
<evidence type="ECO:0000313" key="11">
    <source>
        <dbReference type="Proteomes" id="UP000002209"/>
    </source>
</evidence>
<dbReference type="eggNOG" id="COG4191">
    <property type="taxonomic scope" value="Bacteria"/>
</dbReference>
<feature type="domain" description="Histidine kinase" evidence="9">
    <location>
        <begin position="861"/>
        <end position="1078"/>
    </location>
</feature>
<dbReference type="Gene3D" id="1.10.287.130">
    <property type="match status" value="1"/>
</dbReference>
<evidence type="ECO:0000256" key="3">
    <source>
        <dbReference type="ARBA" id="ARBA00022553"/>
    </source>
</evidence>
<dbReference type="SUPFAM" id="SSF55874">
    <property type="entry name" value="ATPase domain of HSP90 chaperone/DNA topoisomerase II/histidine kinase"/>
    <property type="match status" value="1"/>
</dbReference>
<dbReference type="InterPro" id="IPR003594">
    <property type="entry name" value="HATPase_dom"/>
</dbReference>
<comment type="catalytic activity">
    <reaction evidence="1">
        <text>ATP + protein L-histidine = ADP + protein N-phospho-L-histidine.</text>
        <dbReference type="EC" id="2.7.13.3"/>
    </reaction>
</comment>
<keyword evidence="6 10" id="KW-0418">Kinase</keyword>
<dbReference type="PROSITE" id="PS50109">
    <property type="entry name" value="HIS_KIN"/>
    <property type="match status" value="1"/>
</dbReference>
<protein>
    <recommendedName>
        <fullName evidence="2">histidine kinase</fullName>
        <ecNumber evidence="2">2.7.13.3</ecNumber>
    </recommendedName>
</protein>
<dbReference type="SMART" id="SM00388">
    <property type="entry name" value="HisKA"/>
    <property type="match status" value="1"/>
</dbReference>
<dbReference type="GO" id="GO:0005524">
    <property type="term" value="F:ATP binding"/>
    <property type="evidence" value="ECO:0007669"/>
    <property type="project" value="UniProtKB-KW"/>
</dbReference>
<dbReference type="PANTHER" id="PTHR43065">
    <property type="entry name" value="SENSOR HISTIDINE KINASE"/>
    <property type="match status" value="1"/>
</dbReference>
<dbReference type="InterPro" id="IPR005467">
    <property type="entry name" value="His_kinase_dom"/>
</dbReference>
<dbReference type="InterPro" id="IPR013783">
    <property type="entry name" value="Ig-like_fold"/>
</dbReference>
<evidence type="ECO:0000256" key="2">
    <source>
        <dbReference type="ARBA" id="ARBA00012438"/>
    </source>
</evidence>
<accession>C1A6M1</accession>
<dbReference type="InterPro" id="IPR004358">
    <property type="entry name" value="Sig_transdc_His_kin-like_C"/>
</dbReference>
<evidence type="ECO:0000256" key="5">
    <source>
        <dbReference type="ARBA" id="ARBA00022741"/>
    </source>
</evidence>
<dbReference type="EMBL" id="AP009153">
    <property type="protein sequence ID" value="BAH37881.1"/>
    <property type="molecule type" value="Genomic_DNA"/>
</dbReference>
<dbReference type="Gene3D" id="2.60.40.10">
    <property type="entry name" value="Immunoglobulins"/>
    <property type="match status" value="1"/>
</dbReference>
<dbReference type="InterPro" id="IPR015943">
    <property type="entry name" value="WD40/YVTN_repeat-like_dom_sf"/>
</dbReference>
<dbReference type="InterPro" id="IPR036097">
    <property type="entry name" value="HisK_dim/P_sf"/>
</dbReference>
<dbReference type="Pfam" id="PF07495">
    <property type="entry name" value="Y_Y_Y"/>
    <property type="match status" value="1"/>
</dbReference>
<dbReference type="KEGG" id="gau:GAU_0839"/>
<dbReference type="STRING" id="379066.GAU_0839"/>
<keyword evidence="8" id="KW-0902">Two-component regulatory system</keyword>
<dbReference type="Pfam" id="PF02518">
    <property type="entry name" value="HATPase_c"/>
    <property type="match status" value="1"/>
</dbReference>
<organism evidence="10 11">
    <name type="scientific">Gemmatimonas aurantiaca (strain DSM 14586 / JCM 11422 / NBRC 100505 / T-27)</name>
    <dbReference type="NCBI Taxonomy" id="379066"/>
    <lineage>
        <taxon>Bacteria</taxon>
        <taxon>Pseudomonadati</taxon>
        <taxon>Gemmatimonadota</taxon>
        <taxon>Gemmatimonadia</taxon>
        <taxon>Gemmatimonadales</taxon>
        <taxon>Gemmatimonadaceae</taxon>
        <taxon>Gemmatimonas</taxon>
    </lineage>
</organism>
<proteinExistence type="predicted"/>
<dbReference type="AlphaFoldDB" id="C1A6M1"/>
<dbReference type="SUPFAM" id="SSF63829">
    <property type="entry name" value="Calcium-dependent phosphotriesterase"/>
    <property type="match status" value="3"/>
</dbReference>
<dbReference type="InterPro" id="IPR011123">
    <property type="entry name" value="Y_Y_Y"/>
</dbReference>
<dbReference type="EC" id="2.7.13.3" evidence="2"/>
<dbReference type="GO" id="GO:0000155">
    <property type="term" value="F:phosphorelay sensor kinase activity"/>
    <property type="evidence" value="ECO:0007669"/>
    <property type="project" value="InterPro"/>
</dbReference>
<dbReference type="CDD" id="cd00075">
    <property type="entry name" value="HATPase"/>
    <property type="match status" value="1"/>
</dbReference>
<dbReference type="eggNOG" id="COG3292">
    <property type="taxonomic scope" value="Bacteria"/>
</dbReference>
<dbReference type="HOGENOM" id="CLU_000445_28_1_0"/>
<gene>
    <name evidence="10" type="ordered locus">GAU_0839</name>
</gene>
<dbReference type="Pfam" id="PF00512">
    <property type="entry name" value="HisKA"/>
    <property type="match status" value="1"/>
</dbReference>
<sequence>MSSWLLALAVSAPSSFSGRWGLFLSVRVHPPRPLRTLVVISGWFRPVRAVLIAALSAAILFGHPAPVEAQARANRLRIDPVDARVSARAWGVEQGLPQGSVTELAIDADGYVWGATFGGLFRFDGQTITRYAVADVPLLVTNSVTALLTAPDGLLYVGTPLGTVGRLQGGRLLDTLSSQNRPLLRGVDALAIDGTGTTWLRSSGHVYAYRDGRWRPGSMPHLAYSAMVIDREGAMLYAGPEGLIRATDAGSEILAPTRHKILDGHDFGLHADRYGHLWLGQPNGLYLFTDGALRRIPGIEGRVRSIISDGRGMIWVAADGRLYRFRSGAGEAVLSRPELVLTTNSDIYSLLLTPDDVLVGGTLQGLFTMRESVVRVVENPAGPRHPEVSSMMPAGGGRIWVTGSCTDVYLIDQQGRALDSIARPNKNVCVRSMLLDRRGALWFGNDGFMKRRDASGREREWSLPQWGYNPSLARPILLAGDTVMFGLSDGRIAGITPDDSLRMIAPWDQVTNVAIESMTRDEDGTIWVGQLGRVTRWRGQVLESSDETAGVPKAVPRALLVEPGRGVWIGTYGSGMWYLATGRRARPVPLVDETISAILSDPRGRLWMPGNRGISVVSRESLRRWILDSIDIPDVRLLSDGDGVPEGNSGYPAAGIIAQDVLGFASVSGLVSLQERQILSTSASSTVQVDEVRTSRGRRVVEEGVVRLAPDERIVLLNFSAPTFRFADEVQFRYWLDGRDTEWVSAGNSREMRLVTESPGVYTLHLESRIPGGQWQVADAIRFEVEPMLMERQSLRVLLVLTVIGLAALFYRQRINALQAVARAREISLNARRDAAEEAARHERELAQVGRLGVAGELTASLSHELGQPLAAIVNNAEVARRMIERGRDGRHVDRRALDDVLRDVVAQGHRASEIVREFRRFLRREKGERETMSVRELMESAALLLRQEYSAAHVPLEIRIGARTPTITVERVLLQQVIVNLLQNALEAVRRVQGGRVLIRARPVARGIRITVLDNGRGFTRDVRRLAFEPFVTSRATGMGLGLAIARRVVDAHGGHIALGCFPGGGAVVSFWIPSVPNPSEHSDSLVPPQIVASAFREETLQ</sequence>
<dbReference type="SMART" id="SM00387">
    <property type="entry name" value="HATPase_c"/>
    <property type="match status" value="1"/>
</dbReference>
<dbReference type="Gene3D" id="3.30.565.10">
    <property type="entry name" value="Histidine kinase-like ATPase, C-terminal domain"/>
    <property type="match status" value="1"/>
</dbReference>